<gene>
    <name evidence="2" type="ORF">SAMN04487963_0565</name>
</gene>
<sequence>MSDCAVSGIAITIALVSLGVSVIVAFRDRGTITAAARYLESYQHMSDGVYVHIVNSGRRPVTIRRLLITTEDGKEIERRIGENGNPVRLLESEDCEFQLNTQNSELQEWSSSVIKKAVVEDSRGKQYEVSGLVEAINQNAEHLRQAL</sequence>
<organism evidence="2 3">
    <name type="scientific">Marinobacter zhejiangensis</name>
    <dbReference type="NCBI Taxonomy" id="488535"/>
    <lineage>
        <taxon>Bacteria</taxon>
        <taxon>Pseudomonadati</taxon>
        <taxon>Pseudomonadota</taxon>
        <taxon>Gammaproteobacteria</taxon>
        <taxon>Pseudomonadales</taxon>
        <taxon>Marinobacteraceae</taxon>
        <taxon>Marinobacter</taxon>
    </lineage>
</organism>
<evidence type="ECO:0000256" key="1">
    <source>
        <dbReference type="SAM" id="Phobius"/>
    </source>
</evidence>
<dbReference type="AlphaFoldDB" id="A0A1I4LN80"/>
<name>A0A1I4LN80_9GAMM</name>
<evidence type="ECO:0000313" key="3">
    <source>
        <dbReference type="Proteomes" id="UP000198519"/>
    </source>
</evidence>
<keyword evidence="1" id="KW-1133">Transmembrane helix</keyword>
<dbReference type="OrthoDB" id="9950382at2"/>
<reference evidence="3" key="1">
    <citation type="submission" date="2016-10" db="EMBL/GenBank/DDBJ databases">
        <authorList>
            <person name="Varghese N."/>
            <person name="Submissions S."/>
        </authorList>
    </citation>
    <scope>NUCLEOTIDE SEQUENCE [LARGE SCALE GENOMIC DNA]</scope>
    <source>
        <strain evidence="3">CGMCC 1.7061</strain>
    </source>
</reference>
<evidence type="ECO:0000313" key="2">
    <source>
        <dbReference type="EMBL" id="SFL92371.1"/>
    </source>
</evidence>
<keyword evidence="1" id="KW-0812">Transmembrane</keyword>
<dbReference type="EMBL" id="FOUE01000001">
    <property type="protein sequence ID" value="SFL92371.1"/>
    <property type="molecule type" value="Genomic_DNA"/>
</dbReference>
<proteinExistence type="predicted"/>
<protein>
    <submittedName>
        <fullName evidence="2">Uncharacterized protein</fullName>
    </submittedName>
</protein>
<keyword evidence="1" id="KW-0472">Membrane</keyword>
<dbReference type="STRING" id="488535.SAMN04487963_0565"/>
<keyword evidence="3" id="KW-1185">Reference proteome</keyword>
<accession>A0A1I4LN80</accession>
<dbReference type="Proteomes" id="UP000198519">
    <property type="component" value="Unassembled WGS sequence"/>
</dbReference>
<dbReference type="RefSeq" id="WP_092020362.1">
    <property type="nucleotide sequence ID" value="NZ_FOUE01000001.1"/>
</dbReference>
<feature type="transmembrane region" description="Helical" evidence="1">
    <location>
        <begin position="6"/>
        <end position="26"/>
    </location>
</feature>